<feature type="compositionally biased region" description="Basic and acidic residues" evidence="1">
    <location>
        <begin position="207"/>
        <end position="220"/>
    </location>
</feature>
<feature type="compositionally biased region" description="Basic and acidic residues" evidence="1">
    <location>
        <begin position="65"/>
        <end position="79"/>
    </location>
</feature>
<dbReference type="AlphaFoldDB" id="A0A8X6X0E4"/>
<reference evidence="2" key="1">
    <citation type="submission" date="2020-08" db="EMBL/GenBank/DDBJ databases">
        <title>Multicomponent nature underlies the extraordinary mechanical properties of spider dragline silk.</title>
        <authorList>
            <person name="Kono N."/>
            <person name="Nakamura H."/>
            <person name="Mori M."/>
            <person name="Yoshida Y."/>
            <person name="Ohtoshi R."/>
            <person name="Malay A.D."/>
            <person name="Moran D.A.P."/>
            <person name="Tomita M."/>
            <person name="Numata K."/>
            <person name="Arakawa K."/>
        </authorList>
    </citation>
    <scope>NUCLEOTIDE SEQUENCE</scope>
</reference>
<feature type="compositionally biased region" description="Basic and acidic residues" evidence="1">
    <location>
        <begin position="268"/>
        <end position="282"/>
    </location>
</feature>
<feature type="compositionally biased region" description="Low complexity" evidence="1">
    <location>
        <begin position="31"/>
        <end position="41"/>
    </location>
</feature>
<sequence>MEGRKRREWSSDSFSGSVKEIKRVVQKKPRPSQTTKTTTSAETDKKKNHNPRPVRAEIDFLDILDSGKEKPPSKPELLTKRKFAFPKYLPRQGKSYDGSSVKRPRATVENFESGKSTSNPEFPPVLRGICPEASIGIVQEQPASKPEHSRVRKGRSKIPKIASGQQKYPSKPELVMKRTLPFPKNLPRQEKSSYDGSPLKRPRMTAKKFDSGKSPSRREFSPVVRGKSKIPHLSSGQQQPASKPEHSRVRQGRSKIPTGILASGVERSQSKPEHHDEVHLDLGENSMPIVKKKGNRMTVSGKK</sequence>
<evidence type="ECO:0000313" key="3">
    <source>
        <dbReference type="Proteomes" id="UP000886998"/>
    </source>
</evidence>
<name>A0A8X6X0E4_9ARAC</name>
<gene>
    <name evidence="2" type="ORF">TNIN_178551</name>
</gene>
<feature type="region of interest" description="Disordered" evidence="1">
    <location>
        <begin position="1"/>
        <end position="286"/>
    </location>
</feature>
<dbReference type="EMBL" id="BMAV01004304">
    <property type="protein sequence ID" value="GFY44600.1"/>
    <property type="molecule type" value="Genomic_DNA"/>
</dbReference>
<comment type="caution">
    <text evidence="2">The sequence shown here is derived from an EMBL/GenBank/DDBJ whole genome shotgun (WGS) entry which is preliminary data.</text>
</comment>
<keyword evidence="3" id="KW-1185">Reference proteome</keyword>
<protein>
    <submittedName>
        <fullName evidence="2">Uncharacterized protein</fullName>
    </submittedName>
</protein>
<feature type="compositionally biased region" description="Basic and acidic residues" evidence="1">
    <location>
        <begin position="1"/>
        <end position="10"/>
    </location>
</feature>
<organism evidence="2 3">
    <name type="scientific">Trichonephila inaurata madagascariensis</name>
    <dbReference type="NCBI Taxonomy" id="2747483"/>
    <lineage>
        <taxon>Eukaryota</taxon>
        <taxon>Metazoa</taxon>
        <taxon>Ecdysozoa</taxon>
        <taxon>Arthropoda</taxon>
        <taxon>Chelicerata</taxon>
        <taxon>Arachnida</taxon>
        <taxon>Araneae</taxon>
        <taxon>Araneomorphae</taxon>
        <taxon>Entelegynae</taxon>
        <taxon>Araneoidea</taxon>
        <taxon>Nephilidae</taxon>
        <taxon>Trichonephila</taxon>
        <taxon>Trichonephila inaurata</taxon>
    </lineage>
</organism>
<dbReference type="Proteomes" id="UP000886998">
    <property type="component" value="Unassembled WGS sequence"/>
</dbReference>
<accession>A0A8X6X0E4</accession>
<proteinExistence type="predicted"/>
<evidence type="ECO:0000256" key="1">
    <source>
        <dbReference type="SAM" id="MobiDB-lite"/>
    </source>
</evidence>
<evidence type="ECO:0000313" key="2">
    <source>
        <dbReference type="EMBL" id="GFY44600.1"/>
    </source>
</evidence>